<proteinExistence type="predicted"/>
<evidence type="ECO:0000313" key="1">
    <source>
        <dbReference type="EMBL" id="OXE51330.1"/>
    </source>
</evidence>
<dbReference type="EMBL" id="NHMP01000001">
    <property type="protein sequence ID" value="OXE51330.1"/>
    <property type="molecule type" value="Genomic_DNA"/>
</dbReference>
<name>A0A227KS41_9BURK</name>
<dbReference type="RefSeq" id="WP_066591632.1">
    <property type="nucleotide sequence ID" value="NZ_CAJTBZ010000022.1"/>
</dbReference>
<gene>
    <name evidence="1" type="ORF">ADH67_03275</name>
</gene>
<sequence>MHSKTSASFPSVRKPSVCIRPLRKAVFGTKPTGLQKTKTHAVRKHTPNKETRKTIEKALRSEDVYGPFSTVKELMAFLDA</sequence>
<dbReference type="Proteomes" id="UP000214610">
    <property type="component" value="Unassembled WGS sequence"/>
</dbReference>
<keyword evidence="2" id="KW-1185">Reference proteome</keyword>
<evidence type="ECO:0000313" key="2">
    <source>
        <dbReference type="Proteomes" id="UP000214610"/>
    </source>
</evidence>
<dbReference type="AlphaFoldDB" id="A0A227KS41"/>
<reference evidence="2" key="1">
    <citation type="submission" date="2017-05" db="EMBL/GenBank/DDBJ databases">
        <title>Improved OligoMM genomes.</title>
        <authorList>
            <person name="Garzetti D."/>
        </authorList>
    </citation>
    <scope>NUCLEOTIDE SEQUENCE [LARGE SCALE GENOMIC DNA]</scope>
    <source>
        <strain evidence="2">YL45</strain>
    </source>
</reference>
<organism evidence="1 2">
    <name type="scientific">Turicimonas muris</name>
    <dbReference type="NCBI Taxonomy" id="1796652"/>
    <lineage>
        <taxon>Bacteria</taxon>
        <taxon>Pseudomonadati</taxon>
        <taxon>Pseudomonadota</taxon>
        <taxon>Betaproteobacteria</taxon>
        <taxon>Burkholderiales</taxon>
        <taxon>Sutterellaceae</taxon>
        <taxon>Turicimonas</taxon>
    </lineage>
</organism>
<comment type="caution">
    <text evidence="1">The sequence shown here is derived from an EMBL/GenBank/DDBJ whole genome shotgun (WGS) entry which is preliminary data.</text>
</comment>
<accession>A0A227KS41</accession>
<protein>
    <submittedName>
        <fullName evidence="1">Uncharacterized protein</fullName>
    </submittedName>
</protein>